<dbReference type="Proteomes" id="UP000570010">
    <property type="component" value="Unassembled WGS sequence"/>
</dbReference>
<dbReference type="RefSeq" id="WP_163242480.1">
    <property type="nucleotide sequence ID" value="NZ_JAAIWN010000026.1"/>
</dbReference>
<comment type="similarity">
    <text evidence="1 2">Belongs to the small heat shock protein (HSP20) family.</text>
</comment>
<organism evidence="5 6">
    <name type="scientific">Bacillus aquiflavi</name>
    <dbReference type="NCBI Taxonomy" id="2672567"/>
    <lineage>
        <taxon>Bacteria</taxon>
        <taxon>Bacillati</taxon>
        <taxon>Bacillota</taxon>
        <taxon>Bacilli</taxon>
        <taxon>Bacillales</taxon>
        <taxon>Bacillaceae</taxon>
        <taxon>Bacillus</taxon>
    </lineage>
</organism>
<dbReference type="PANTHER" id="PTHR11527">
    <property type="entry name" value="HEAT-SHOCK PROTEIN 20 FAMILY MEMBER"/>
    <property type="match status" value="1"/>
</dbReference>
<proteinExistence type="inferred from homology"/>
<dbReference type="InterPro" id="IPR002068">
    <property type="entry name" value="A-crystallin/Hsp20_dom"/>
</dbReference>
<name>A0A6B3W299_9BACI</name>
<dbReference type="InterPro" id="IPR008978">
    <property type="entry name" value="HSP20-like_chaperone"/>
</dbReference>
<evidence type="ECO:0000313" key="6">
    <source>
        <dbReference type="Proteomes" id="UP000472971"/>
    </source>
</evidence>
<keyword evidence="6" id="KW-1185">Reference proteome</keyword>
<dbReference type="SUPFAM" id="SSF49764">
    <property type="entry name" value="HSP20-like chaperones"/>
    <property type="match status" value="1"/>
</dbReference>
<sequence length="144" mass="16657">MSLIPYEPFRQLENIRREFDRVFTDFPAFGTEQNLGGIKVDIHETENEIIAICDLPGLENKEDVDISIENNLLSISGTINRTNELNEKNMYRKERFFGRFHRAISLPSPVSNEGIKATYKNGVLEITMPKAIQDEKKKIDIEFH</sequence>
<evidence type="ECO:0000313" key="4">
    <source>
        <dbReference type="EMBL" id="MBA4537837.1"/>
    </source>
</evidence>
<dbReference type="AlphaFoldDB" id="A0A6B3W299"/>
<dbReference type="Pfam" id="PF00011">
    <property type="entry name" value="HSP20"/>
    <property type="match status" value="1"/>
</dbReference>
<evidence type="ECO:0000313" key="7">
    <source>
        <dbReference type="Proteomes" id="UP000570010"/>
    </source>
</evidence>
<reference evidence="4 7" key="2">
    <citation type="submission" date="2020-07" db="EMBL/GenBank/DDBJ databases">
        <authorList>
            <person name="Feng H."/>
        </authorList>
    </citation>
    <scope>NUCLEOTIDE SEQUENCE [LARGE SCALE GENOMIC DNA]</scope>
    <source>
        <strain evidence="7">s-12</strain>
        <strain evidence="4">S-12</strain>
    </source>
</reference>
<reference evidence="5 6" key="1">
    <citation type="submission" date="2020-02" db="EMBL/GenBank/DDBJ databases">
        <title>Bacillus aquiflavi sp. nov., isolated from yellow water of strong flavor Chinese baijiu in Yibin region of China.</title>
        <authorList>
            <person name="Xie J."/>
        </authorList>
    </citation>
    <scope>NUCLEOTIDE SEQUENCE [LARGE SCALE GENOMIC DNA]</scope>
    <source>
        <strain evidence="5 6">3H-10</strain>
    </source>
</reference>
<evidence type="ECO:0000259" key="3">
    <source>
        <dbReference type="PROSITE" id="PS01031"/>
    </source>
</evidence>
<comment type="caution">
    <text evidence="5">The sequence shown here is derived from an EMBL/GenBank/DDBJ whole genome shotgun (WGS) entry which is preliminary data.</text>
</comment>
<evidence type="ECO:0000256" key="1">
    <source>
        <dbReference type="PROSITE-ProRule" id="PRU00285"/>
    </source>
</evidence>
<dbReference type="PROSITE" id="PS01031">
    <property type="entry name" value="SHSP"/>
    <property type="match status" value="1"/>
</dbReference>
<dbReference type="InterPro" id="IPR031107">
    <property type="entry name" value="Small_HSP"/>
</dbReference>
<dbReference type="CDD" id="cd06464">
    <property type="entry name" value="ACD_sHsps-like"/>
    <property type="match status" value="1"/>
</dbReference>
<dbReference type="EMBL" id="JACEIO010000028">
    <property type="protein sequence ID" value="MBA4537837.1"/>
    <property type="molecule type" value="Genomic_DNA"/>
</dbReference>
<evidence type="ECO:0000256" key="2">
    <source>
        <dbReference type="RuleBase" id="RU003616"/>
    </source>
</evidence>
<dbReference type="Gene3D" id="2.60.40.790">
    <property type="match status" value="1"/>
</dbReference>
<feature type="domain" description="SHSP" evidence="3">
    <location>
        <begin position="31"/>
        <end position="144"/>
    </location>
</feature>
<accession>A0A6B3W299</accession>
<protein>
    <submittedName>
        <fullName evidence="5">Hsp20/alpha crystallin family protein</fullName>
    </submittedName>
</protein>
<dbReference type="Proteomes" id="UP000472971">
    <property type="component" value="Unassembled WGS sequence"/>
</dbReference>
<dbReference type="EMBL" id="JAAIWN010000026">
    <property type="protein sequence ID" value="NEY82093.1"/>
    <property type="molecule type" value="Genomic_DNA"/>
</dbReference>
<gene>
    <name evidence="5" type="ORF">G4D64_11405</name>
    <name evidence="4" type="ORF">H1Z61_12015</name>
</gene>
<evidence type="ECO:0000313" key="5">
    <source>
        <dbReference type="EMBL" id="NEY82093.1"/>
    </source>
</evidence>